<reference evidence="3 4" key="1">
    <citation type="submission" date="2019-02" db="EMBL/GenBank/DDBJ databases">
        <title>Deep-cultivation of Planctomycetes and their phenomic and genomic characterization uncovers novel biology.</title>
        <authorList>
            <person name="Wiegand S."/>
            <person name="Jogler M."/>
            <person name="Boedeker C."/>
            <person name="Pinto D."/>
            <person name="Vollmers J."/>
            <person name="Rivas-Marin E."/>
            <person name="Kohn T."/>
            <person name="Peeters S.H."/>
            <person name="Heuer A."/>
            <person name="Rast P."/>
            <person name="Oberbeckmann S."/>
            <person name="Bunk B."/>
            <person name="Jeske O."/>
            <person name="Meyerdierks A."/>
            <person name="Storesund J.E."/>
            <person name="Kallscheuer N."/>
            <person name="Luecker S."/>
            <person name="Lage O.M."/>
            <person name="Pohl T."/>
            <person name="Merkel B.J."/>
            <person name="Hornburger P."/>
            <person name="Mueller R.-W."/>
            <person name="Bruemmer F."/>
            <person name="Labrenz M."/>
            <person name="Spormann A.M."/>
            <person name="Op Den Camp H."/>
            <person name="Overmann J."/>
            <person name="Amann R."/>
            <person name="Jetten M.S.M."/>
            <person name="Mascher T."/>
            <person name="Medema M.H."/>
            <person name="Devos D.P."/>
            <person name="Kaster A.-K."/>
            <person name="Ovreas L."/>
            <person name="Rohde M."/>
            <person name="Galperin M.Y."/>
            <person name="Jogler C."/>
        </authorList>
    </citation>
    <scope>NUCLEOTIDE SEQUENCE [LARGE SCALE GENOMIC DNA]</scope>
    <source>
        <strain evidence="3 4">Pla52o</strain>
    </source>
</reference>
<dbReference type="OrthoDB" id="9920211at2"/>
<name>A0A5C6CD80_9BACT</name>
<dbReference type="AlphaFoldDB" id="A0A5C6CD80"/>
<evidence type="ECO:0000256" key="1">
    <source>
        <dbReference type="SAM" id="MobiDB-lite"/>
    </source>
</evidence>
<sequence length="182" mass="18684">MNNPYQSPTDTGDEAAPPEPSQPQTVRFAGGITSVLAVGGGGGIAFMILLVSGVLMIGNYPTMLIIALALIGFASLLVMVSLLRGVTLTMQWKIGLALLLTPIVFVLFVPVCTAGGLATMVTLGAEGYGPTMLGLSLAVMLGFVVAIGCIAATVRAQYALQARRRAGKESVAITEPESASES</sequence>
<organism evidence="3 4">
    <name type="scientific">Novipirellula galeiformis</name>
    <dbReference type="NCBI Taxonomy" id="2528004"/>
    <lineage>
        <taxon>Bacteria</taxon>
        <taxon>Pseudomonadati</taxon>
        <taxon>Planctomycetota</taxon>
        <taxon>Planctomycetia</taxon>
        <taxon>Pirellulales</taxon>
        <taxon>Pirellulaceae</taxon>
        <taxon>Novipirellula</taxon>
    </lineage>
</organism>
<feature type="transmembrane region" description="Helical" evidence="2">
    <location>
        <begin position="63"/>
        <end position="83"/>
    </location>
</feature>
<comment type="caution">
    <text evidence="3">The sequence shown here is derived from an EMBL/GenBank/DDBJ whole genome shotgun (WGS) entry which is preliminary data.</text>
</comment>
<keyword evidence="2" id="KW-1133">Transmembrane helix</keyword>
<feature type="transmembrane region" description="Helical" evidence="2">
    <location>
        <begin position="95"/>
        <end position="121"/>
    </location>
</feature>
<gene>
    <name evidence="3" type="ORF">Pla52o_32430</name>
</gene>
<feature type="compositionally biased region" description="Polar residues" evidence="1">
    <location>
        <begin position="1"/>
        <end position="10"/>
    </location>
</feature>
<evidence type="ECO:0000313" key="3">
    <source>
        <dbReference type="EMBL" id="TWU22188.1"/>
    </source>
</evidence>
<dbReference type="EMBL" id="SJPT01000005">
    <property type="protein sequence ID" value="TWU22188.1"/>
    <property type="molecule type" value="Genomic_DNA"/>
</dbReference>
<evidence type="ECO:0000313" key="4">
    <source>
        <dbReference type="Proteomes" id="UP000316304"/>
    </source>
</evidence>
<feature type="region of interest" description="Disordered" evidence="1">
    <location>
        <begin position="1"/>
        <end position="23"/>
    </location>
</feature>
<accession>A0A5C6CD80</accession>
<feature type="transmembrane region" description="Helical" evidence="2">
    <location>
        <begin position="35"/>
        <end position="57"/>
    </location>
</feature>
<dbReference type="Proteomes" id="UP000316304">
    <property type="component" value="Unassembled WGS sequence"/>
</dbReference>
<keyword evidence="4" id="KW-1185">Reference proteome</keyword>
<proteinExistence type="predicted"/>
<evidence type="ECO:0000256" key="2">
    <source>
        <dbReference type="SAM" id="Phobius"/>
    </source>
</evidence>
<keyword evidence="2" id="KW-0472">Membrane</keyword>
<protein>
    <submittedName>
        <fullName evidence="3">Uncharacterized protein</fullName>
    </submittedName>
</protein>
<keyword evidence="2" id="KW-0812">Transmembrane</keyword>
<feature type="transmembrane region" description="Helical" evidence="2">
    <location>
        <begin position="133"/>
        <end position="154"/>
    </location>
</feature>
<dbReference type="RefSeq" id="WP_146595402.1">
    <property type="nucleotide sequence ID" value="NZ_SJPT01000005.1"/>
</dbReference>